<dbReference type="RefSeq" id="WP_160052431.1">
    <property type="nucleotide sequence ID" value="NZ_BMQX01000002.1"/>
</dbReference>
<dbReference type="Proteomes" id="UP000619118">
    <property type="component" value="Unassembled WGS sequence"/>
</dbReference>
<protein>
    <recommendedName>
        <fullName evidence="1">DUF4365 domain-containing protein</fullName>
    </recommendedName>
</protein>
<comment type="caution">
    <text evidence="2">The sequence shown here is derived from an EMBL/GenBank/DDBJ whole genome shotgun (WGS) entry which is preliminary data.</text>
</comment>
<dbReference type="EMBL" id="BMQX01000002">
    <property type="protein sequence ID" value="GGQ06698.1"/>
    <property type="molecule type" value="Genomic_DNA"/>
</dbReference>
<organism evidence="2 3">
    <name type="scientific">Shewanella litoralis</name>
    <dbReference type="NCBI Taxonomy" id="2282700"/>
    <lineage>
        <taxon>Bacteria</taxon>
        <taxon>Pseudomonadati</taxon>
        <taxon>Pseudomonadota</taxon>
        <taxon>Gammaproteobacteria</taxon>
        <taxon>Alteromonadales</taxon>
        <taxon>Shewanellaceae</taxon>
        <taxon>Shewanella</taxon>
    </lineage>
</organism>
<evidence type="ECO:0000313" key="2">
    <source>
        <dbReference type="EMBL" id="GGQ06698.1"/>
    </source>
</evidence>
<dbReference type="Pfam" id="PF14280">
    <property type="entry name" value="DUF4365"/>
    <property type="match status" value="1"/>
</dbReference>
<accession>A0ABQ2R3V8</accession>
<sequence length="605" mass="69981">MNAGEIGAAAGRIFNYKAPLSWIIRSQEDQDDHGIDCEIELKDTNGKALGQESVFKIQLKGQENCSFIEDGQKLSFSVSRARIQYYLQFNIPVILVVVEVSSEEIYWVSVTDNQEILEKVNNSSTDTLTVHLPVENMLERNDSDSFDKLLVAVQNCWDFLSLRDLKLAVNNCTTLQPEALNKCIEQVGDALFRAYHIKLEQLLCDRQFHDLYQQASDIIQSKIVPTKDRFLATLYFDYAFKVAPYKQLKNEQIEEQLKLCDYLLCLAREQREPVYRLTAIAKARSSLFKFKVEQLFSLHHTNENFSSDSFEYLYMNRETHKQYHDTCVQLQKIINMCHRLINRSQFNILADLMCDFALSIGMFKTIHKARGSDEAITFLDEWFEKMLHTVLMYSSIVGDMRKVEQLYLITNLQSELKAIVKFDVRELILEHCPNAQELLDALDNVMAGQEKSKPLIESSIDEQKHFFADMAKNLGMDPDNKECTFGQIVARGLKNYDPTDVIGHCEHMLVDYRPGGIVAQQLRMHSAGGMHLLVCLKHKHVMGTGNLLIKAFDEPNGPEFVLGFKQKYCDHCSDCSPREDEWCWSLKWQQEERTKYQDWLNKFDL</sequence>
<proteinExistence type="predicted"/>
<name>A0ABQ2R3V8_9GAMM</name>
<reference evidence="3" key="1">
    <citation type="journal article" date="2019" name="Int. J. Syst. Evol. Microbiol.">
        <title>The Global Catalogue of Microorganisms (GCM) 10K type strain sequencing project: providing services to taxonomists for standard genome sequencing and annotation.</title>
        <authorList>
            <consortium name="The Broad Institute Genomics Platform"/>
            <consortium name="The Broad Institute Genome Sequencing Center for Infectious Disease"/>
            <person name="Wu L."/>
            <person name="Ma J."/>
        </authorList>
    </citation>
    <scope>NUCLEOTIDE SEQUENCE [LARGE SCALE GENOMIC DNA]</scope>
    <source>
        <strain evidence="3">JCM 32306</strain>
    </source>
</reference>
<feature type="domain" description="DUF4365" evidence="1">
    <location>
        <begin position="21"/>
        <end position="142"/>
    </location>
</feature>
<gene>
    <name evidence="2" type="ORF">GCM10009411_04570</name>
</gene>
<evidence type="ECO:0000259" key="1">
    <source>
        <dbReference type="Pfam" id="PF14280"/>
    </source>
</evidence>
<keyword evidence="3" id="KW-1185">Reference proteome</keyword>
<evidence type="ECO:0000313" key="3">
    <source>
        <dbReference type="Proteomes" id="UP000619118"/>
    </source>
</evidence>
<dbReference type="InterPro" id="IPR025375">
    <property type="entry name" value="DUF4365"/>
</dbReference>